<dbReference type="Pfam" id="PF00589">
    <property type="entry name" value="Phage_integrase"/>
    <property type="match status" value="1"/>
</dbReference>
<dbReference type="Gene3D" id="1.10.443.10">
    <property type="entry name" value="Intergrase catalytic core"/>
    <property type="match status" value="1"/>
</dbReference>
<dbReference type="InterPro" id="IPR010998">
    <property type="entry name" value="Integrase_recombinase_N"/>
</dbReference>
<sequence>MKTSQTFSILFWVNASRAIDGQAKLYARVTVNGKRANFSLKRHIKLSLWDPKRSKLKGNSAYARSVNKYLDQTHMEIFQAYEELRKETDVITADAIRRKYLKEDQQYKSLEELFAYHNKISERQLQKATLRHYKTTQRYLREFIYENKGLKNVALDQVNYKFLIGFEHFLRNYIPTDHQKPIGNNTVMRHMTRLKKMTNMAIRLEWLMKDPFLNYKTKYKKSERTYLNAGELKIIEEKSLSIGRLEYVRDLFVFSCYSGLSYIDIMHLKQEHLQMGFDGNIWIVSKRQKSGTTSKIPLLEKAKAIVLKYGEDPRARHEGRLFHKISNQKLNAYLKELAILCDIKKTLTFHMARHTFATTVTLSNGVPIETVSKMLGHTKLATTQIYARVLDKKISEDMRALSSKLRGAEQDEYRE</sequence>
<evidence type="ECO:0000256" key="1">
    <source>
        <dbReference type="ARBA" id="ARBA00008857"/>
    </source>
</evidence>
<dbReference type="GO" id="GO:0003677">
    <property type="term" value="F:DNA binding"/>
    <property type="evidence" value="ECO:0007669"/>
    <property type="project" value="UniProtKB-KW"/>
</dbReference>
<accession>W2USC1</accession>
<evidence type="ECO:0000313" key="5">
    <source>
        <dbReference type="EMBL" id="ETN96232.1"/>
    </source>
</evidence>
<reference evidence="5 6" key="2">
    <citation type="journal article" date="2016" name="Genome Announc.">
        <title>Draft Genome Sequence of Zhouia amylolytica AD3, Isolated from Tidal Flat Sediment.</title>
        <authorList>
            <person name="Jia B."/>
            <person name="Jin H.M."/>
            <person name="Lee H.J."/>
            <person name="Jeon C.O."/>
        </authorList>
    </citation>
    <scope>NUCLEOTIDE SEQUENCE [LARGE SCALE GENOMIC DNA]</scope>
    <source>
        <strain evidence="5 6">AD3</strain>
    </source>
</reference>
<dbReference type="InterPro" id="IPR050090">
    <property type="entry name" value="Tyrosine_recombinase_XerCD"/>
</dbReference>
<reference evidence="6" key="1">
    <citation type="submission" date="2013-11" db="EMBL/GenBank/DDBJ databases">
        <title>Draft genome sequence from a member of Zhouia, isolated tidal flat.</title>
        <authorList>
            <person name="Jin H."/>
            <person name="Jeon C.O."/>
        </authorList>
    </citation>
    <scope>NUCLEOTIDE SEQUENCE [LARGE SCALE GENOMIC DNA]</scope>
    <source>
        <strain evidence="6">AD3</strain>
    </source>
</reference>
<dbReference type="InterPro" id="IPR025269">
    <property type="entry name" value="SAM-like_dom"/>
</dbReference>
<dbReference type="RefSeq" id="WP_038262572.1">
    <property type="nucleotide sequence ID" value="NZ_AYXY01000013.1"/>
</dbReference>
<comment type="caution">
    <text evidence="5">The sequence shown here is derived from an EMBL/GenBank/DDBJ whole genome shotgun (WGS) entry which is preliminary data.</text>
</comment>
<dbReference type="PROSITE" id="PS51898">
    <property type="entry name" value="TYR_RECOMBINASE"/>
    <property type="match status" value="1"/>
</dbReference>
<organism evidence="5 6">
    <name type="scientific">Zhouia amylolytica AD3</name>
    <dbReference type="NCBI Taxonomy" id="1286632"/>
    <lineage>
        <taxon>Bacteria</taxon>
        <taxon>Pseudomonadati</taxon>
        <taxon>Bacteroidota</taxon>
        <taxon>Flavobacteriia</taxon>
        <taxon>Flavobacteriales</taxon>
        <taxon>Flavobacteriaceae</taxon>
        <taxon>Zhouia</taxon>
    </lineage>
</organism>
<dbReference type="eggNOG" id="COG4974">
    <property type="taxonomic scope" value="Bacteria"/>
</dbReference>
<dbReference type="PATRIC" id="fig|1286632.3.peg.741"/>
<dbReference type="GO" id="GO:0015074">
    <property type="term" value="P:DNA integration"/>
    <property type="evidence" value="ECO:0007669"/>
    <property type="project" value="InterPro"/>
</dbReference>
<evidence type="ECO:0000256" key="2">
    <source>
        <dbReference type="ARBA" id="ARBA00023125"/>
    </source>
</evidence>
<comment type="similarity">
    <text evidence="1">Belongs to the 'phage' integrase family.</text>
</comment>
<dbReference type="GO" id="GO:0006310">
    <property type="term" value="P:DNA recombination"/>
    <property type="evidence" value="ECO:0007669"/>
    <property type="project" value="UniProtKB-KW"/>
</dbReference>
<keyword evidence="6" id="KW-1185">Reference proteome</keyword>
<evidence type="ECO:0000313" key="6">
    <source>
        <dbReference type="Proteomes" id="UP000018850"/>
    </source>
</evidence>
<dbReference type="Pfam" id="PF13102">
    <property type="entry name" value="Phage_int_SAM_5"/>
    <property type="match status" value="1"/>
</dbReference>
<dbReference type="InterPro" id="IPR011010">
    <property type="entry name" value="DNA_brk_join_enz"/>
</dbReference>
<dbReference type="CDD" id="cd01185">
    <property type="entry name" value="INTN1_C_like"/>
    <property type="match status" value="1"/>
</dbReference>
<gene>
    <name evidence="5" type="ORF">P278_07430</name>
</gene>
<dbReference type="InterPro" id="IPR002104">
    <property type="entry name" value="Integrase_catalytic"/>
</dbReference>
<keyword evidence="3" id="KW-0233">DNA recombination</keyword>
<dbReference type="InterPro" id="IPR035386">
    <property type="entry name" value="Arm-DNA-bind_5"/>
</dbReference>
<name>W2USC1_9FLAO</name>
<evidence type="ECO:0000259" key="4">
    <source>
        <dbReference type="PROSITE" id="PS51898"/>
    </source>
</evidence>
<dbReference type="STRING" id="376730.SAMN04487906_1815"/>
<dbReference type="SUPFAM" id="SSF56349">
    <property type="entry name" value="DNA breaking-rejoining enzymes"/>
    <property type="match status" value="1"/>
</dbReference>
<dbReference type="EMBL" id="AYXY01000013">
    <property type="protein sequence ID" value="ETN96232.1"/>
    <property type="molecule type" value="Genomic_DNA"/>
</dbReference>
<dbReference type="Pfam" id="PF17293">
    <property type="entry name" value="Arm-DNA-bind_5"/>
    <property type="match status" value="1"/>
</dbReference>
<keyword evidence="2" id="KW-0238">DNA-binding</keyword>
<dbReference type="PANTHER" id="PTHR30349:SF64">
    <property type="entry name" value="PROPHAGE INTEGRASE INTD-RELATED"/>
    <property type="match status" value="1"/>
</dbReference>
<dbReference type="Gene3D" id="1.10.150.130">
    <property type="match status" value="1"/>
</dbReference>
<proteinExistence type="inferred from homology"/>
<dbReference type="Proteomes" id="UP000018850">
    <property type="component" value="Unassembled WGS sequence"/>
</dbReference>
<feature type="domain" description="Tyr recombinase" evidence="4">
    <location>
        <begin position="222"/>
        <end position="399"/>
    </location>
</feature>
<evidence type="ECO:0000256" key="3">
    <source>
        <dbReference type="ARBA" id="ARBA00023172"/>
    </source>
</evidence>
<dbReference type="AlphaFoldDB" id="W2USC1"/>
<dbReference type="InterPro" id="IPR013762">
    <property type="entry name" value="Integrase-like_cat_sf"/>
</dbReference>
<protein>
    <submittedName>
        <fullName evidence="5">Transposase</fullName>
    </submittedName>
</protein>
<dbReference type="PANTHER" id="PTHR30349">
    <property type="entry name" value="PHAGE INTEGRASE-RELATED"/>
    <property type="match status" value="1"/>
</dbReference>